<accession>A0A8X6HVA5</accession>
<organism evidence="2 3">
    <name type="scientific">Trichonephila clavata</name>
    <name type="common">Joro spider</name>
    <name type="synonym">Nephila clavata</name>
    <dbReference type="NCBI Taxonomy" id="2740835"/>
    <lineage>
        <taxon>Eukaryota</taxon>
        <taxon>Metazoa</taxon>
        <taxon>Ecdysozoa</taxon>
        <taxon>Arthropoda</taxon>
        <taxon>Chelicerata</taxon>
        <taxon>Arachnida</taxon>
        <taxon>Araneae</taxon>
        <taxon>Araneomorphae</taxon>
        <taxon>Entelegynae</taxon>
        <taxon>Araneoidea</taxon>
        <taxon>Nephilidae</taxon>
        <taxon>Trichonephila</taxon>
    </lineage>
</organism>
<dbReference type="Proteomes" id="UP000887116">
    <property type="component" value="Unassembled WGS sequence"/>
</dbReference>
<feature type="compositionally biased region" description="Polar residues" evidence="1">
    <location>
        <begin position="64"/>
        <end position="82"/>
    </location>
</feature>
<comment type="caution">
    <text evidence="2">The sequence shown here is derived from an EMBL/GenBank/DDBJ whole genome shotgun (WGS) entry which is preliminary data.</text>
</comment>
<keyword evidence="3" id="KW-1185">Reference proteome</keyword>
<feature type="compositionally biased region" description="Basic and acidic residues" evidence="1">
    <location>
        <begin position="54"/>
        <end position="63"/>
    </location>
</feature>
<name>A0A8X6HVA5_TRICU</name>
<proteinExistence type="predicted"/>
<gene>
    <name evidence="2" type="ORF">TNCT_696471</name>
</gene>
<dbReference type="EMBL" id="BMAO01009424">
    <property type="protein sequence ID" value="GFR30766.1"/>
    <property type="molecule type" value="Genomic_DNA"/>
</dbReference>
<dbReference type="AlphaFoldDB" id="A0A8X6HVA5"/>
<reference evidence="2" key="1">
    <citation type="submission" date="2020-07" db="EMBL/GenBank/DDBJ databases">
        <title>Multicomponent nature underlies the extraordinary mechanical properties of spider dragline silk.</title>
        <authorList>
            <person name="Kono N."/>
            <person name="Nakamura H."/>
            <person name="Mori M."/>
            <person name="Yoshida Y."/>
            <person name="Ohtoshi R."/>
            <person name="Malay A.D."/>
            <person name="Moran D.A.P."/>
            <person name="Tomita M."/>
            <person name="Numata K."/>
            <person name="Arakawa K."/>
        </authorList>
    </citation>
    <scope>NUCLEOTIDE SEQUENCE</scope>
</reference>
<evidence type="ECO:0000313" key="3">
    <source>
        <dbReference type="Proteomes" id="UP000887116"/>
    </source>
</evidence>
<evidence type="ECO:0000256" key="1">
    <source>
        <dbReference type="SAM" id="MobiDB-lite"/>
    </source>
</evidence>
<sequence>MLVIRTLFEVRSRNPSCYCESKVTFREIGNCLGRKRRTVLRICYRSMRPTAHRDGKHIAHMTDRSPTTETSSSVREQSVCAT</sequence>
<evidence type="ECO:0000313" key="2">
    <source>
        <dbReference type="EMBL" id="GFR30766.1"/>
    </source>
</evidence>
<protein>
    <submittedName>
        <fullName evidence="2">Uncharacterized protein</fullName>
    </submittedName>
</protein>
<feature type="region of interest" description="Disordered" evidence="1">
    <location>
        <begin position="54"/>
        <end position="82"/>
    </location>
</feature>